<protein>
    <submittedName>
        <fullName evidence="3">Hsp70 family protein</fullName>
    </submittedName>
</protein>
<organism evidence="3 4">
    <name type="scientific">Photobacterium damselae subsp. damselae</name>
    <name type="common">Listonella damsela</name>
    <dbReference type="NCBI Taxonomy" id="85581"/>
    <lineage>
        <taxon>Bacteria</taxon>
        <taxon>Pseudomonadati</taxon>
        <taxon>Pseudomonadota</taxon>
        <taxon>Gammaproteobacteria</taxon>
        <taxon>Vibrionales</taxon>
        <taxon>Vibrionaceae</taxon>
        <taxon>Photobacterium</taxon>
    </lineage>
</organism>
<dbReference type="Proteomes" id="UP000533429">
    <property type="component" value="Unassembled WGS sequence"/>
</dbReference>
<name>A0A850QSJ6_PHODD</name>
<keyword evidence="1" id="KW-0547">Nucleotide-binding</keyword>
<comment type="caution">
    <text evidence="3">The sequence shown here is derived from an EMBL/GenBank/DDBJ whole genome shotgun (WGS) entry which is preliminary data.</text>
</comment>
<dbReference type="SUPFAM" id="SSF53067">
    <property type="entry name" value="Actin-like ATPase domain"/>
    <property type="match status" value="2"/>
</dbReference>
<dbReference type="EMBL" id="JABXOR010000740">
    <property type="protein sequence ID" value="NVP00914.1"/>
    <property type="molecule type" value="Genomic_DNA"/>
</dbReference>
<dbReference type="InterPro" id="IPR043129">
    <property type="entry name" value="ATPase_NBD"/>
</dbReference>
<dbReference type="Gene3D" id="3.30.420.40">
    <property type="match status" value="2"/>
</dbReference>
<dbReference type="Gene3D" id="3.90.640.10">
    <property type="entry name" value="Actin, Chain A, domain 4"/>
    <property type="match status" value="1"/>
</dbReference>
<reference evidence="3 4" key="1">
    <citation type="submission" date="2020-06" db="EMBL/GenBank/DDBJ databases">
        <title>Photobacterium damselae subsp. damselae comparative genomics.</title>
        <authorList>
            <person name="Osorio C.R."/>
        </authorList>
    </citation>
    <scope>NUCLEOTIDE SEQUENCE [LARGE SCALE GENOMIC DNA]</scope>
    <source>
        <strain evidence="3 4">TW250/03</strain>
    </source>
</reference>
<dbReference type="InterPro" id="IPR013126">
    <property type="entry name" value="Hsp_70_fam"/>
</dbReference>
<accession>A0A850QSJ6</accession>
<feature type="non-terminal residue" evidence="3">
    <location>
        <position position="349"/>
    </location>
</feature>
<keyword evidence="2" id="KW-0067">ATP-binding</keyword>
<dbReference type="Pfam" id="PF00012">
    <property type="entry name" value="HSP70"/>
    <property type="match status" value="1"/>
</dbReference>
<dbReference type="AlphaFoldDB" id="A0A850QSJ6"/>
<evidence type="ECO:0000313" key="3">
    <source>
        <dbReference type="EMBL" id="NVP00914.1"/>
    </source>
</evidence>
<dbReference type="GO" id="GO:0140662">
    <property type="term" value="F:ATP-dependent protein folding chaperone"/>
    <property type="evidence" value="ECO:0007669"/>
    <property type="project" value="InterPro"/>
</dbReference>
<sequence>MSSSPRYLVGIDLGTTHTVVAYSPITDDLQTSPTKIFEIDQLIAPGEVARKALLPSFRYHPAKDEMNENELVLPWNQQPVSGDIQSVIIGEFARELGAKVEGRQVVSAKSWLSHPNVDRNDAILPWSSTASKSDVEKVSPVIASASYLNHVRQAWDYHHKDAPLAEQEVVITVPASFDESARALTLEAAKLAGLPKVLLLEEPQAVCYDWYAQNREHADTLLKDLPLLMVCDVGGGTTDLSLIKVGYKDQQLTLDRIGVGDHLMLGGDNIDLALAHVAEQRLHGESKKLSPAALSKLIQQTRRVKEQLLSGQAPDSAKVTLLGSGSRLIGGAKSIELTRQEVHDIALDG</sequence>
<dbReference type="CDD" id="cd10170">
    <property type="entry name" value="ASKHA_NBD_HSP70"/>
    <property type="match status" value="1"/>
</dbReference>
<evidence type="ECO:0000313" key="4">
    <source>
        <dbReference type="Proteomes" id="UP000533429"/>
    </source>
</evidence>
<dbReference type="PRINTS" id="PR00301">
    <property type="entry name" value="HEATSHOCK70"/>
</dbReference>
<gene>
    <name evidence="3" type="ORF">HWA77_11890</name>
</gene>
<proteinExistence type="predicted"/>
<dbReference type="GO" id="GO:0005524">
    <property type="term" value="F:ATP binding"/>
    <property type="evidence" value="ECO:0007669"/>
    <property type="project" value="UniProtKB-KW"/>
</dbReference>
<evidence type="ECO:0000256" key="2">
    <source>
        <dbReference type="ARBA" id="ARBA00022840"/>
    </source>
</evidence>
<dbReference type="PANTHER" id="PTHR19375">
    <property type="entry name" value="HEAT SHOCK PROTEIN 70KDA"/>
    <property type="match status" value="1"/>
</dbReference>
<evidence type="ECO:0000256" key="1">
    <source>
        <dbReference type="ARBA" id="ARBA00022741"/>
    </source>
</evidence>